<feature type="compositionally biased region" description="Polar residues" evidence="5">
    <location>
        <begin position="436"/>
        <end position="457"/>
    </location>
</feature>
<name>A0A0L0FWX7_9EUKA</name>
<feature type="region of interest" description="Disordered" evidence="5">
    <location>
        <begin position="259"/>
        <end position="289"/>
    </location>
</feature>
<feature type="region of interest" description="Disordered" evidence="5">
    <location>
        <begin position="380"/>
        <end position="458"/>
    </location>
</feature>
<dbReference type="OrthoDB" id="21589at2759"/>
<dbReference type="InterPro" id="IPR029071">
    <property type="entry name" value="Ubiquitin-like_domsf"/>
</dbReference>
<keyword evidence="4" id="KW-0472">Membrane</keyword>
<dbReference type="EMBL" id="KQ242147">
    <property type="protein sequence ID" value="KNC80463.1"/>
    <property type="molecule type" value="Genomic_DNA"/>
</dbReference>
<evidence type="ECO:0000256" key="2">
    <source>
        <dbReference type="ARBA" id="ARBA00022692"/>
    </source>
</evidence>
<gene>
    <name evidence="7" type="ORF">SARC_07179</name>
</gene>
<dbReference type="GO" id="GO:0030968">
    <property type="term" value="P:endoplasmic reticulum unfolded protein response"/>
    <property type="evidence" value="ECO:0007669"/>
    <property type="project" value="TreeGrafter"/>
</dbReference>
<organism evidence="7 8">
    <name type="scientific">Sphaeroforma arctica JP610</name>
    <dbReference type="NCBI Taxonomy" id="667725"/>
    <lineage>
        <taxon>Eukaryota</taxon>
        <taxon>Ichthyosporea</taxon>
        <taxon>Ichthyophonida</taxon>
        <taxon>Sphaeroforma</taxon>
    </lineage>
</organism>
<dbReference type="RefSeq" id="XP_014154365.1">
    <property type="nucleotide sequence ID" value="XM_014298890.1"/>
</dbReference>
<dbReference type="PANTHER" id="PTHR12943">
    <property type="entry name" value="HOMOCYSTEINE-RESPONSIVE ENDOPLASMIC RETICULUM-RESIDENT UNIQUITIN-LIKE DOMAIN HERPUD PROTEIN FAMILY MEMBER"/>
    <property type="match status" value="1"/>
</dbReference>
<evidence type="ECO:0000313" key="8">
    <source>
        <dbReference type="Proteomes" id="UP000054560"/>
    </source>
</evidence>
<dbReference type="STRING" id="667725.A0A0L0FWX7"/>
<dbReference type="Proteomes" id="UP000054560">
    <property type="component" value="Unassembled WGS sequence"/>
</dbReference>
<evidence type="ECO:0000313" key="7">
    <source>
        <dbReference type="EMBL" id="KNC80463.1"/>
    </source>
</evidence>
<feature type="domain" description="Ubiquitin-like" evidence="6">
    <location>
        <begin position="13"/>
        <end position="96"/>
    </location>
</feature>
<evidence type="ECO:0000256" key="4">
    <source>
        <dbReference type="ARBA" id="ARBA00023136"/>
    </source>
</evidence>
<keyword evidence="2" id="KW-0812">Transmembrane</keyword>
<evidence type="ECO:0000256" key="3">
    <source>
        <dbReference type="ARBA" id="ARBA00022989"/>
    </source>
</evidence>
<feature type="region of interest" description="Disordered" evidence="5">
    <location>
        <begin position="119"/>
        <end position="138"/>
    </location>
</feature>
<protein>
    <recommendedName>
        <fullName evidence="6">Ubiquitin-like domain-containing protein</fullName>
    </recommendedName>
</protein>
<evidence type="ECO:0000256" key="5">
    <source>
        <dbReference type="SAM" id="MobiDB-lite"/>
    </source>
</evidence>
<dbReference type="GeneID" id="25907683"/>
<dbReference type="InterPro" id="IPR000626">
    <property type="entry name" value="Ubiquitin-like_dom"/>
</dbReference>
<dbReference type="InterPro" id="IPR039751">
    <property type="entry name" value="HERPUD1/2"/>
</dbReference>
<reference evidence="7 8" key="1">
    <citation type="submission" date="2011-02" db="EMBL/GenBank/DDBJ databases">
        <title>The Genome Sequence of Sphaeroforma arctica JP610.</title>
        <authorList>
            <consortium name="The Broad Institute Genome Sequencing Platform"/>
            <person name="Russ C."/>
            <person name="Cuomo C."/>
            <person name="Young S.K."/>
            <person name="Zeng Q."/>
            <person name="Gargeya S."/>
            <person name="Alvarado L."/>
            <person name="Berlin A."/>
            <person name="Chapman S.B."/>
            <person name="Chen Z."/>
            <person name="Freedman E."/>
            <person name="Gellesch M."/>
            <person name="Goldberg J."/>
            <person name="Griggs A."/>
            <person name="Gujja S."/>
            <person name="Heilman E."/>
            <person name="Heiman D."/>
            <person name="Howarth C."/>
            <person name="Mehta T."/>
            <person name="Neiman D."/>
            <person name="Pearson M."/>
            <person name="Roberts A."/>
            <person name="Saif S."/>
            <person name="Shea T."/>
            <person name="Shenoy N."/>
            <person name="Sisk P."/>
            <person name="Stolte C."/>
            <person name="Sykes S."/>
            <person name="White J."/>
            <person name="Yandava C."/>
            <person name="Burger G."/>
            <person name="Gray M.W."/>
            <person name="Holland P.W.H."/>
            <person name="King N."/>
            <person name="Lang F.B.F."/>
            <person name="Roger A.J."/>
            <person name="Ruiz-Trillo I."/>
            <person name="Haas B."/>
            <person name="Nusbaum C."/>
            <person name="Birren B."/>
        </authorList>
    </citation>
    <scope>NUCLEOTIDE SEQUENCE [LARGE SCALE GENOMIC DNA]</scope>
    <source>
        <strain evidence="7 8">JP610</strain>
    </source>
</reference>
<dbReference type="SUPFAM" id="SSF54236">
    <property type="entry name" value="Ubiquitin-like"/>
    <property type="match status" value="1"/>
</dbReference>
<comment type="subcellular location">
    <subcellularLocation>
        <location evidence="1">Membrane</location>
    </subcellularLocation>
</comment>
<keyword evidence="3" id="KW-1133">Transmembrane helix</keyword>
<dbReference type="Gene3D" id="3.10.20.90">
    <property type="entry name" value="Phosphatidylinositol 3-kinase Catalytic Subunit, Chain A, domain 1"/>
    <property type="match status" value="1"/>
</dbReference>
<dbReference type="eggNOG" id="ENOG502SAFQ">
    <property type="taxonomic scope" value="Eukaryota"/>
</dbReference>
<dbReference type="PROSITE" id="PS50053">
    <property type="entry name" value="UBIQUITIN_2"/>
    <property type="match status" value="1"/>
</dbReference>
<accession>A0A0L0FWX7</accession>
<dbReference type="GO" id="GO:0016020">
    <property type="term" value="C:membrane"/>
    <property type="evidence" value="ECO:0007669"/>
    <property type="project" value="UniProtKB-SubCell"/>
</dbReference>
<feature type="compositionally biased region" description="Basic and acidic residues" evidence="5">
    <location>
        <begin position="425"/>
        <end position="435"/>
    </location>
</feature>
<sequence>MNSEASSVLNRDVDLVVKTTDGKCSDLNLKCPLDTTVVQVMHLIKDHHPYKPDVSQQRLIYLGRLWVNSMSLRASLREPDVDKIQTVHLLVKDSPNPRSSTSGIVKATTSTLARAAPAQTTAHNAERIPDSHSQVGDQRVSGRSVEAASFANETASIESTTTDIENENKVLKERLRQMEARMNSDPVINANVSNEETMRLWKVYYSYVLQHYHTQTQLYPHIPIHAQTPSQPHTHPHASPTYVPMSWPEYYHQQLHTASRTPDMNAPVSSSANNPHTPQSQAQSEQSPVANAHIPEAAPAVDEYDDGDEDIAAQQAAVQNYNRTFLGQVGIFLKLCLLMYVFGREATTKKQIMLTISAFIVFLYQTGRLDFIITTFRPPPPAVPTTTAPAPAPEPASASDDHTEGNTDGASSSSSTDSSSSGGDSSEKGKAKSERATSTQHPLSRQNSPTVQTSELSTGRAEDILAGSDTPDSTQTEAAAVVEPRPSLLHEIETFLFNFVSSLLPSAQADGNAIPPEVEDNGPAGNIFG</sequence>
<keyword evidence="8" id="KW-1185">Reference proteome</keyword>
<feature type="compositionally biased region" description="Low complexity" evidence="5">
    <location>
        <begin position="407"/>
        <end position="424"/>
    </location>
</feature>
<evidence type="ECO:0000256" key="1">
    <source>
        <dbReference type="ARBA" id="ARBA00004370"/>
    </source>
</evidence>
<proteinExistence type="predicted"/>
<dbReference type="PANTHER" id="PTHR12943:SF27">
    <property type="entry name" value="HOMOCYSTEINE-INDUCED ENDOPLASMIC RETICULUM PROTEIN, ISOFORM A"/>
    <property type="match status" value="1"/>
</dbReference>
<evidence type="ECO:0000259" key="6">
    <source>
        <dbReference type="PROSITE" id="PS50053"/>
    </source>
</evidence>
<dbReference type="AlphaFoldDB" id="A0A0L0FWX7"/>